<dbReference type="PANTHER" id="PTHR19431">
    <property type="entry name" value="60S RIBOSOMAL PROTEIN L4"/>
    <property type="match status" value="1"/>
</dbReference>
<keyword evidence="5" id="KW-1185">Reference proteome</keyword>
<reference evidence="4" key="1">
    <citation type="submission" date="2022-04" db="EMBL/GenBank/DDBJ databases">
        <title>A functionally conserved STORR gene fusion in Papaver species that diverged 16.8 million years ago.</title>
        <authorList>
            <person name="Catania T."/>
        </authorList>
    </citation>
    <scope>NUCLEOTIDE SEQUENCE</scope>
    <source>
        <strain evidence="4">S-188037</strain>
    </source>
</reference>
<evidence type="ECO:0000313" key="4">
    <source>
        <dbReference type="EMBL" id="KAI3856117.1"/>
    </source>
</evidence>
<sequence length="133" mass="14931">MCRGGRMFAPTRILRRWHRKISVNQKRYAIVSALAASAVPSIVLARGHTIEGVLELPLVVNDSIEGVEKTTDAEKVKDSEGKMRNIRYVFKKGPLVEESAATRAAGKAWYQTMISDSDYTEFDVFQKWLGVSQ</sequence>
<dbReference type="InterPro" id="IPR002136">
    <property type="entry name" value="Ribosomal_uL4"/>
</dbReference>
<dbReference type="EMBL" id="JAJJMB010015049">
    <property type="protein sequence ID" value="KAI3856117.1"/>
    <property type="molecule type" value="Genomic_DNA"/>
</dbReference>
<dbReference type="GO" id="GO:1990904">
    <property type="term" value="C:ribonucleoprotein complex"/>
    <property type="evidence" value="ECO:0007669"/>
    <property type="project" value="UniProtKB-KW"/>
</dbReference>
<comment type="caution">
    <text evidence="4">The sequence shown here is derived from an EMBL/GenBank/DDBJ whole genome shotgun (WGS) entry which is preliminary data.</text>
</comment>
<proteinExistence type="inferred from homology"/>
<dbReference type="InterPro" id="IPR023574">
    <property type="entry name" value="Ribosomal_uL4_dom_sf"/>
</dbReference>
<dbReference type="Proteomes" id="UP001202328">
    <property type="component" value="Unassembled WGS sequence"/>
</dbReference>
<dbReference type="InterPro" id="IPR045240">
    <property type="entry name" value="Ribosomal_uL4_euk/arch"/>
</dbReference>
<dbReference type="GO" id="GO:0003735">
    <property type="term" value="F:structural constituent of ribosome"/>
    <property type="evidence" value="ECO:0007669"/>
    <property type="project" value="InterPro"/>
</dbReference>
<accession>A0AAD4X6I1</accession>
<evidence type="ECO:0000256" key="1">
    <source>
        <dbReference type="ARBA" id="ARBA00010528"/>
    </source>
</evidence>
<evidence type="ECO:0000256" key="2">
    <source>
        <dbReference type="ARBA" id="ARBA00022980"/>
    </source>
</evidence>
<dbReference type="Gene3D" id="3.40.1370.10">
    <property type="match status" value="1"/>
</dbReference>
<evidence type="ECO:0000313" key="5">
    <source>
        <dbReference type="Proteomes" id="UP001202328"/>
    </source>
</evidence>
<dbReference type="SUPFAM" id="SSF52166">
    <property type="entry name" value="Ribosomal protein L4"/>
    <property type="match status" value="1"/>
</dbReference>
<organism evidence="4 5">
    <name type="scientific">Papaver atlanticum</name>
    <dbReference type="NCBI Taxonomy" id="357466"/>
    <lineage>
        <taxon>Eukaryota</taxon>
        <taxon>Viridiplantae</taxon>
        <taxon>Streptophyta</taxon>
        <taxon>Embryophyta</taxon>
        <taxon>Tracheophyta</taxon>
        <taxon>Spermatophyta</taxon>
        <taxon>Magnoliopsida</taxon>
        <taxon>Ranunculales</taxon>
        <taxon>Papaveraceae</taxon>
        <taxon>Papaveroideae</taxon>
        <taxon>Papaver</taxon>
    </lineage>
</organism>
<name>A0AAD4X6I1_9MAGN</name>
<dbReference type="GO" id="GO:0005840">
    <property type="term" value="C:ribosome"/>
    <property type="evidence" value="ECO:0007669"/>
    <property type="project" value="UniProtKB-KW"/>
</dbReference>
<gene>
    <name evidence="4" type="ORF">MKW98_016150</name>
</gene>
<dbReference type="Pfam" id="PF00573">
    <property type="entry name" value="Ribosomal_L4"/>
    <property type="match status" value="1"/>
</dbReference>
<comment type="similarity">
    <text evidence="1">Belongs to the universal ribosomal protein uL4 family.</text>
</comment>
<keyword evidence="2" id="KW-0689">Ribosomal protein</keyword>
<dbReference type="GO" id="GO:0006412">
    <property type="term" value="P:translation"/>
    <property type="evidence" value="ECO:0007669"/>
    <property type="project" value="InterPro"/>
</dbReference>
<dbReference type="AlphaFoldDB" id="A0AAD4X6I1"/>
<keyword evidence="3" id="KW-0687">Ribonucleoprotein</keyword>
<evidence type="ECO:0000256" key="3">
    <source>
        <dbReference type="ARBA" id="ARBA00023274"/>
    </source>
</evidence>
<protein>
    <submittedName>
        <fullName evidence="4">Uncharacterized protein</fullName>
    </submittedName>
</protein>